<dbReference type="RefSeq" id="WP_093053200.1">
    <property type="nucleotide sequence ID" value="NZ_FOGT01000010.1"/>
</dbReference>
<dbReference type="Gene3D" id="3.40.50.2000">
    <property type="entry name" value="Glycogen Phosphorylase B"/>
    <property type="match status" value="2"/>
</dbReference>
<dbReference type="Pfam" id="PF13524">
    <property type="entry name" value="Glyco_trans_1_2"/>
    <property type="match status" value="1"/>
</dbReference>
<dbReference type="PANTHER" id="PTHR12526:SF629">
    <property type="entry name" value="TEICHURONIC ACID BIOSYNTHESIS GLYCOSYLTRANSFERASE TUAH-RELATED"/>
    <property type="match status" value="1"/>
</dbReference>
<proteinExistence type="predicted"/>
<dbReference type="EMBL" id="FOGT01000010">
    <property type="protein sequence ID" value="SES20232.1"/>
    <property type="molecule type" value="Genomic_DNA"/>
</dbReference>
<evidence type="ECO:0000259" key="3">
    <source>
        <dbReference type="Pfam" id="PF13439"/>
    </source>
</evidence>
<dbReference type="Pfam" id="PF13439">
    <property type="entry name" value="Glyco_transf_4"/>
    <property type="match status" value="1"/>
</dbReference>
<keyword evidence="1" id="KW-0328">Glycosyltransferase</keyword>
<feature type="domain" description="Glycosyltransferase subfamily 4-like N-terminal" evidence="3">
    <location>
        <begin position="24"/>
        <end position="149"/>
    </location>
</feature>
<evidence type="ECO:0000259" key="4">
    <source>
        <dbReference type="Pfam" id="PF13524"/>
    </source>
</evidence>
<dbReference type="SUPFAM" id="SSF53756">
    <property type="entry name" value="UDP-Glycosyltransferase/glycogen phosphorylase"/>
    <property type="match status" value="1"/>
</dbReference>
<dbReference type="InterPro" id="IPR055259">
    <property type="entry name" value="YkvP/CgeB_Glyco_trans-like"/>
</dbReference>
<evidence type="ECO:0000256" key="1">
    <source>
        <dbReference type="ARBA" id="ARBA00022676"/>
    </source>
</evidence>
<reference evidence="6" key="1">
    <citation type="submission" date="2016-10" db="EMBL/GenBank/DDBJ databases">
        <authorList>
            <person name="Varghese N."/>
            <person name="Submissions S."/>
        </authorList>
    </citation>
    <scope>NUCLEOTIDE SEQUENCE [LARGE SCALE GENOMIC DNA]</scope>
    <source>
        <strain evidence="6">S9</strain>
    </source>
</reference>
<evidence type="ECO:0000313" key="5">
    <source>
        <dbReference type="EMBL" id="SES20232.1"/>
    </source>
</evidence>
<accession>A0A1H9VF12</accession>
<dbReference type="OrthoDB" id="9813214at2"/>
<dbReference type="Proteomes" id="UP000198571">
    <property type="component" value="Unassembled WGS sequence"/>
</dbReference>
<name>A0A1H9VF12_9BACI</name>
<keyword evidence="2 5" id="KW-0808">Transferase</keyword>
<keyword evidence="6" id="KW-1185">Reference proteome</keyword>
<organism evidence="5 6">
    <name type="scientific">Salipaludibacillus aurantiacus</name>
    <dbReference type="NCBI Taxonomy" id="1601833"/>
    <lineage>
        <taxon>Bacteria</taxon>
        <taxon>Bacillati</taxon>
        <taxon>Bacillota</taxon>
        <taxon>Bacilli</taxon>
        <taxon>Bacillales</taxon>
        <taxon>Bacillaceae</taxon>
    </lineage>
</organism>
<gene>
    <name evidence="5" type="ORF">SAMN05518684_110151</name>
</gene>
<dbReference type="InterPro" id="IPR028098">
    <property type="entry name" value="Glyco_trans_4-like_N"/>
</dbReference>
<evidence type="ECO:0000313" key="6">
    <source>
        <dbReference type="Proteomes" id="UP000198571"/>
    </source>
</evidence>
<sequence length="372" mass="43018">MADKKKVVHITTVHHPLDPRIFYKECRSLQKGGFDVTLIAPESDDLNGNEEVKVSPIKKHKGRLKGMVFGTIEAYRKAKAMKADVYHFHDPELIPVAWLLKRKNNTVIYDIHEDYETGIVQRDYLTLPARKLLAKIYKLVEKLMARQMELCLAEKYYKEKYPEGVCILNYPLLNESLLNNRTEKSGDAREILYTGNVTTDRGALIHAAIPKADQDVSVYLYGRCPGSLASQMEDEAGEDKDRLHIEGVDRYLPKEEIDDAYLSREWLAGIALFPPTDHYMKKELTKFFEYMTAGIPVLCSDFPKWKEFIDSYQCGLYVDPYNKKEIAEALDYLKEHPDEARQMGEKGKEAVLNHLNWGKEEEKLLDWYRSIT</sequence>
<dbReference type="PANTHER" id="PTHR12526">
    <property type="entry name" value="GLYCOSYLTRANSFERASE"/>
    <property type="match status" value="1"/>
</dbReference>
<dbReference type="GO" id="GO:0016757">
    <property type="term" value="F:glycosyltransferase activity"/>
    <property type="evidence" value="ECO:0007669"/>
    <property type="project" value="UniProtKB-KW"/>
</dbReference>
<protein>
    <submittedName>
        <fullName evidence="5">Glycosyltransferase involved in cell wall bisynthesis</fullName>
    </submittedName>
</protein>
<feature type="domain" description="Spore protein YkvP/CgeB glycosyl transferase-like" evidence="4">
    <location>
        <begin position="285"/>
        <end position="364"/>
    </location>
</feature>
<dbReference type="AlphaFoldDB" id="A0A1H9VF12"/>
<dbReference type="STRING" id="1601833.SAMN05518684_110151"/>
<evidence type="ECO:0000256" key="2">
    <source>
        <dbReference type="ARBA" id="ARBA00022679"/>
    </source>
</evidence>